<evidence type="ECO:0008006" key="3">
    <source>
        <dbReference type="Google" id="ProtNLM"/>
    </source>
</evidence>
<protein>
    <recommendedName>
        <fullName evidence="3">DUF3168 domain-containing protein</fullName>
    </recommendedName>
</protein>
<dbReference type="EMBL" id="NFZX01000007">
    <property type="protein sequence ID" value="RFA36229.1"/>
    <property type="molecule type" value="Genomic_DNA"/>
</dbReference>
<dbReference type="Proteomes" id="UP000256488">
    <property type="component" value="Unassembled WGS sequence"/>
</dbReference>
<evidence type="ECO:0000313" key="1">
    <source>
        <dbReference type="EMBL" id="RFA36229.1"/>
    </source>
</evidence>
<gene>
    <name evidence="1" type="ORF">CAI16_05420</name>
</gene>
<evidence type="ECO:0000313" key="2">
    <source>
        <dbReference type="Proteomes" id="UP000256488"/>
    </source>
</evidence>
<dbReference type="InterPro" id="IPR053745">
    <property type="entry name" value="Viral_Tail_Comp_sf"/>
</dbReference>
<organism evidence="1 2">
    <name type="scientific">Virgibacillus dokdonensis</name>
    <dbReference type="NCBI Taxonomy" id="302167"/>
    <lineage>
        <taxon>Bacteria</taxon>
        <taxon>Bacillati</taxon>
        <taxon>Bacillota</taxon>
        <taxon>Bacilli</taxon>
        <taxon>Bacillales</taxon>
        <taxon>Bacillaceae</taxon>
        <taxon>Virgibacillus</taxon>
    </lineage>
</organism>
<sequence>MEERKSPQQQLFDEVFKQSLSLGYKTVDYLPADDYGLPFVHIGEQFSQDLRTKDSLYGNVQQTVNVYHNYRKRRELTTMVNNLKTAFRKMKHTENFCVTVKNISDRSVQEKTGTERYWRGIIEIEFQFH</sequence>
<name>A0A3E0WV18_9BACI</name>
<dbReference type="AlphaFoldDB" id="A0A3E0WV18"/>
<proteinExistence type="predicted"/>
<reference evidence="1 2" key="1">
    <citation type="submission" date="2017-05" db="EMBL/GenBank/DDBJ databases">
        <title>Virgibacillus sp. AK90 isolated from a saltern of Kakinada, India.</title>
        <authorList>
            <person name="Gupta V."/>
            <person name="Sidhu C."/>
            <person name="Korpole S."/>
            <person name="Pinnaka A.K."/>
        </authorList>
    </citation>
    <scope>NUCLEOTIDE SEQUENCE [LARGE SCALE GENOMIC DNA]</scope>
    <source>
        <strain evidence="1 2">AK90</strain>
    </source>
</reference>
<dbReference type="Gene3D" id="3.30.2000.30">
    <property type="match status" value="1"/>
</dbReference>
<accession>A0A3E0WV18</accession>
<comment type="caution">
    <text evidence="1">The sequence shown here is derived from an EMBL/GenBank/DDBJ whole genome shotgun (WGS) entry which is preliminary data.</text>
</comment>
<dbReference type="RefSeq" id="WP_116277580.1">
    <property type="nucleotide sequence ID" value="NZ_NFZX01000007.1"/>
</dbReference>